<evidence type="ECO:0000313" key="3">
    <source>
        <dbReference type="Proteomes" id="UP000019132"/>
    </source>
</evidence>
<reference evidence="3" key="2">
    <citation type="submission" date="2010-04" db="EMBL/GenBank/DDBJ databases">
        <authorList>
            <person name="Buell R."/>
            <person name="Hamilton J."/>
            <person name="Hostetler J."/>
        </authorList>
    </citation>
    <scope>NUCLEOTIDE SEQUENCE [LARGE SCALE GENOMIC DNA]</scope>
    <source>
        <strain evidence="3">DAOM:BR144</strain>
    </source>
</reference>
<dbReference type="Proteomes" id="UP000019132">
    <property type="component" value="Unassembled WGS sequence"/>
</dbReference>
<keyword evidence="3" id="KW-1185">Reference proteome</keyword>
<dbReference type="VEuPathDB" id="FungiDB:PYU1_G003458"/>
<reference evidence="2" key="3">
    <citation type="submission" date="2015-02" db="UniProtKB">
        <authorList>
            <consortium name="EnsemblProtists"/>
        </authorList>
    </citation>
    <scope>IDENTIFICATION</scope>
    <source>
        <strain evidence="2">DAOM BR144</strain>
    </source>
</reference>
<organism evidence="2 3">
    <name type="scientific">Globisporangium ultimum (strain ATCC 200006 / CBS 805.95 / DAOM BR144)</name>
    <name type="common">Pythium ultimum</name>
    <dbReference type="NCBI Taxonomy" id="431595"/>
    <lineage>
        <taxon>Eukaryota</taxon>
        <taxon>Sar</taxon>
        <taxon>Stramenopiles</taxon>
        <taxon>Oomycota</taxon>
        <taxon>Peronosporomycetes</taxon>
        <taxon>Pythiales</taxon>
        <taxon>Pythiaceae</taxon>
        <taxon>Globisporangium</taxon>
    </lineage>
</organism>
<protein>
    <submittedName>
        <fullName evidence="2">Uncharacterized protein</fullName>
    </submittedName>
</protein>
<dbReference type="HOGENOM" id="CLU_2019845_0_0_1"/>
<evidence type="ECO:0000313" key="2">
    <source>
        <dbReference type="EnsemblProtists" id="PYU1_T003468"/>
    </source>
</evidence>
<proteinExistence type="predicted"/>
<dbReference type="AlphaFoldDB" id="K3WES7"/>
<reference evidence="3" key="1">
    <citation type="journal article" date="2010" name="Genome Biol.">
        <title>Genome sequence of the necrotrophic plant pathogen Pythium ultimum reveals original pathogenicity mechanisms and effector repertoire.</title>
        <authorList>
            <person name="Levesque C.A."/>
            <person name="Brouwer H."/>
            <person name="Cano L."/>
            <person name="Hamilton J.P."/>
            <person name="Holt C."/>
            <person name="Huitema E."/>
            <person name="Raffaele S."/>
            <person name="Robideau G.P."/>
            <person name="Thines M."/>
            <person name="Win J."/>
            <person name="Zerillo M.M."/>
            <person name="Beakes G.W."/>
            <person name="Boore J.L."/>
            <person name="Busam D."/>
            <person name="Dumas B."/>
            <person name="Ferriera S."/>
            <person name="Fuerstenberg S.I."/>
            <person name="Gachon C.M."/>
            <person name="Gaulin E."/>
            <person name="Govers F."/>
            <person name="Grenville-Briggs L."/>
            <person name="Horner N."/>
            <person name="Hostetler J."/>
            <person name="Jiang R.H."/>
            <person name="Johnson J."/>
            <person name="Krajaejun T."/>
            <person name="Lin H."/>
            <person name="Meijer H.J."/>
            <person name="Moore B."/>
            <person name="Morris P."/>
            <person name="Phuntmart V."/>
            <person name="Puiu D."/>
            <person name="Shetty J."/>
            <person name="Stajich J.E."/>
            <person name="Tripathy S."/>
            <person name="Wawra S."/>
            <person name="van West P."/>
            <person name="Whitty B.R."/>
            <person name="Coutinho P.M."/>
            <person name="Henrissat B."/>
            <person name="Martin F."/>
            <person name="Thomas P.D."/>
            <person name="Tyler B.M."/>
            <person name="De Vries R.P."/>
            <person name="Kamoun S."/>
            <person name="Yandell M."/>
            <person name="Tisserat N."/>
            <person name="Buell C.R."/>
        </authorList>
    </citation>
    <scope>NUCLEOTIDE SEQUENCE</scope>
    <source>
        <strain evidence="3">DAOM:BR144</strain>
    </source>
</reference>
<sequence>MLRRIGRVFVDFANNPDFEKRLRTTDADFEYLLAKVLQATATTKFPTFVRGSLPRQFEPDFTNPVMSTRKAMGRKMWDRNFANNRKRHAQIHGYDYAEGTSMGEGGSGHPNRVDAPQTTPPAQ</sequence>
<feature type="region of interest" description="Disordered" evidence="1">
    <location>
        <begin position="92"/>
        <end position="123"/>
    </location>
</feature>
<dbReference type="InParanoid" id="K3WES7"/>
<accession>K3WES7</accession>
<dbReference type="EnsemblProtists" id="PYU1_T003468">
    <property type="protein sequence ID" value="PYU1_T003468"/>
    <property type="gene ID" value="PYU1_G003458"/>
</dbReference>
<name>K3WES7_GLOUD</name>
<evidence type="ECO:0000256" key="1">
    <source>
        <dbReference type="SAM" id="MobiDB-lite"/>
    </source>
</evidence>
<dbReference type="EMBL" id="GL376603">
    <property type="status" value="NOT_ANNOTATED_CDS"/>
    <property type="molecule type" value="Genomic_DNA"/>
</dbReference>